<feature type="domain" description="PHD-type" evidence="6">
    <location>
        <begin position="122"/>
        <end position="176"/>
    </location>
</feature>
<keyword evidence="2 4" id="KW-0863">Zinc-finger</keyword>
<dbReference type="Pfam" id="PF02207">
    <property type="entry name" value="zf-UBR"/>
    <property type="match status" value="1"/>
</dbReference>
<dbReference type="PROSITE" id="PS01359">
    <property type="entry name" value="ZF_PHD_1"/>
    <property type="match status" value="1"/>
</dbReference>
<evidence type="ECO:0000259" key="6">
    <source>
        <dbReference type="PROSITE" id="PS50016"/>
    </source>
</evidence>
<feature type="zinc finger region" description="UBR-type" evidence="5">
    <location>
        <begin position="31"/>
        <end position="103"/>
    </location>
</feature>
<evidence type="ECO:0000256" key="2">
    <source>
        <dbReference type="ARBA" id="ARBA00022771"/>
    </source>
</evidence>
<dbReference type="GO" id="GO:0061630">
    <property type="term" value="F:ubiquitin protein ligase activity"/>
    <property type="evidence" value="ECO:0007669"/>
    <property type="project" value="InterPro"/>
</dbReference>
<evidence type="ECO:0000256" key="1">
    <source>
        <dbReference type="ARBA" id="ARBA00022723"/>
    </source>
</evidence>
<evidence type="ECO:0000256" key="4">
    <source>
        <dbReference type="PROSITE-ProRule" id="PRU00146"/>
    </source>
</evidence>
<keyword evidence="1" id="KW-0479">Metal-binding</keyword>
<gene>
    <name evidence="8" type="ORF">CU097_008858</name>
</gene>
<dbReference type="PROSITE" id="PS50016">
    <property type="entry name" value="ZF_PHD_2"/>
    <property type="match status" value="1"/>
</dbReference>
<comment type="caution">
    <text evidence="8">The sequence shown here is derived from an EMBL/GenBank/DDBJ whole genome shotgun (WGS) entry which is preliminary data.</text>
</comment>
<dbReference type="GO" id="GO:0008270">
    <property type="term" value="F:zinc ion binding"/>
    <property type="evidence" value="ECO:0007669"/>
    <property type="project" value="UniProtKB-KW"/>
</dbReference>
<dbReference type="InterPro" id="IPR001965">
    <property type="entry name" value="Znf_PHD"/>
</dbReference>
<protein>
    <recommendedName>
        <fullName evidence="10">UBR-type domain-containing protein</fullName>
    </recommendedName>
</protein>
<organism evidence="8 9">
    <name type="scientific">Rhizopus azygosporus</name>
    <name type="common">Rhizopus microsporus var. azygosporus</name>
    <dbReference type="NCBI Taxonomy" id="86630"/>
    <lineage>
        <taxon>Eukaryota</taxon>
        <taxon>Fungi</taxon>
        <taxon>Fungi incertae sedis</taxon>
        <taxon>Mucoromycota</taxon>
        <taxon>Mucoromycotina</taxon>
        <taxon>Mucoromycetes</taxon>
        <taxon>Mucorales</taxon>
        <taxon>Mucorineae</taxon>
        <taxon>Rhizopodaceae</taxon>
        <taxon>Rhizopus</taxon>
    </lineage>
</organism>
<dbReference type="GO" id="GO:0005737">
    <property type="term" value="C:cytoplasm"/>
    <property type="evidence" value="ECO:0007669"/>
    <property type="project" value="TreeGrafter"/>
</dbReference>
<name>A0A367J8N6_RHIAZ</name>
<dbReference type="SMART" id="SM00249">
    <property type="entry name" value="PHD"/>
    <property type="match status" value="1"/>
</dbReference>
<dbReference type="Gene3D" id="2.60.120.650">
    <property type="entry name" value="Cupin"/>
    <property type="match status" value="1"/>
</dbReference>
<dbReference type="Proteomes" id="UP000252139">
    <property type="component" value="Unassembled WGS sequence"/>
</dbReference>
<dbReference type="PROSITE" id="PS51157">
    <property type="entry name" value="ZF_UBR"/>
    <property type="match status" value="1"/>
</dbReference>
<dbReference type="STRING" id="86630.A0A367J8N6"/>
<dbReference type="CDD" id="cd15542">
    <property type="entry name" value="PHD_UBR7"/>
    <property type="match status" value="1"/>
</dbReference>
<keyword evidence="9" id="KW-1185">Reference proteome</keyword>
<dbReference type="InterPro" id="IPR047506">
    <property type="entry name" value="UBR7-like_UBR-box"/>
</dbReference>
<evidence type="ECO:0000313" key="9">
    <source>
        <dbReference type="Proteomes" id="UP000252139"/>
    </source>
</evidence>
<evidence type="ECO:0000313" key="8">
    <source>
        <dbReference type="EMBL" id="RCH86303.1"/>
    </source>
</evidence>
<dbReference type="PANTHER" id="PTHR13513">
    <property type="entry name" value="E3 UBIQUITIN-PROTEIN LIGASE UBR7"/>
    <property type="match status" value="1"/>
</dbReference>
<dbReference type="SUPFAM" id="SSF57903">
    <property type="entry name" value="FYVE/PHD zinc finger"/>
    <property type="match status" value="1"/>
</dbReference>
<dbReference type="OrthoDB" id="5795902at2759"/>
<dbReference type="InterPro" id="IPR019786">
    <property type="entry name" value="Zinc_finger_PHD-type_CS"/>
</dbReference>
<dbReference type="InterPro" id="IPR011011">
    <property type="entry name" value="Znf_FYVE_PHD"/>
</dbReference>
<dbReference type="InterPro" id="IPR003126">
    <property type="entry name" value="Znf_UBR"/>
</dbReference>
<dbReference type="InterPro" id="IPR019787">
    <property type="entry name" value="Znf_PHD-finger"/>
</dbReference>
<evidence type="ECO:0000256" key="5">
    <source>
        <dbReference type="PROSITE-ProRule" id="PRU00508"/>
    </source>
</evidence>
<evidence type="ECO:0008006" key="10">
    <source>
        <dbReference type="Google" id="ProtNLM"/>
    </source>
</evidence>
<sequence>MTDSTVSALDYIQRQEELEKEAKEVLPGKFEKCTFPLGYIRQPLYACKTCQTDDSTPAAMCYSCSMACHPDHELYELFPKRHFRCDCGLVDKFNNHPCALMIPAKKIIKANTENKYNHNFYGRYCRCDEIYNPENEDGTMFQCIVCEDWFHERCIGNIPEAIEDFDCYICRHCTKKHPFLIQGKDKRFSIGLSKGNEAITTWLLPDKIITSIEQSTQAQEETVKCDASTVQTNMEGTNDMSLPEAESKQTTDVGKEALQEGANDMSFKIGEKRKLDEDTPSPVQTKRLKGNGCANENDLEFLLAEEQTYEPEEDEDAGKSLLEIGMEQLQRIDRVKVLESLMAYKDLAADLKNYFASFKDSGKVVTKEDIDEFFSAKLRERNND</sequence>
<reference evidence="8 9" key="1">
    <citation type="journal article" date="2018" name="G3 (Bethesda)">
        <title>Phylogenetic and Phylogenomic Definition of Rhizopus Species.</title>
        <authorList>
            <person name="Gryganskyi A.P."/>
            <person name="Golan J."/>
            <person name="Dolatabadi S."/>
            <person name="Mondo S."/>
            <person name="Robb S."/>
            <person name="Idnurm A."/>
            <person name="Muszewska A."/>
            <person name="Steczkiewicz K."/>
            <person name="Masonjones S."/>
            <person name="Liao H.L."/>
            <person name="Gajdeczka M.T."/>
            <person name="Anike F."/>
            <person name="Vuek A."/>
            <person name="Anishchenko I.M."/>
            <person name="Voigt K."/>
            <person name="de Hoog G.S."/>
            <person name="Smith M.E."/>
            <person name="Heitman J."/>
            <person name="Vilgalys R."/>
            <person name="Stajich J.E."/>
        </authorList>
    </citation>
    <scope>NUCLEOTIDE SEQUENCE [LARGE SCALE GENOMIC DNA]</scope>
    <source>
        <strain evidence="8 9">CBS 357.93</strain>
    </source>
</reference>
<evidence type="ECO:0000256" key="3">
    <source>
        <dbReference type="ARBA" id="ARBA00022833"/>
    </source>
</evidence>
<keyword evidence="3" id="KW-0862">Zinc</keyword>
<evidence type="ECO:0000259" key="7">
    <source>
        <dbReference type="PROSITE" id="PS51157"/>
    </source>
</evidence>
<dbReference type="CDD" id="cd19677">
    <property type="entry name" value="UBR-box_UBR7"/>
    <property type="match status" value="1"/>
</dbReference>
<dbReference type="EMBL" id="PJQL01001898">
    <property type="protein sequence ID" value="RCH86303.1"/>
    <property type="molecule type" value="Genomic_DNA"/>
</dbReference>
<dbReference type="InterPro" id="IPR040204">
    <property type="entry name" value="UBR7"/>
</dbReference>
<dbReference type="PANTHER" id="PTHR13513:SF9">
    <property type="entry name" value="E3 UBIQUITIN-PROTEIN LIGASE UBR7-RELATED"/>
    <property type="match status" value="1"/>
</dbReference>
<dbReference type="SMART" id="SM00396">
    <property type="entry name" value="ZnF_UBR1"/>
    <property type="match status" value="1"/>
</dbReference>
<feature type="domain" description="UBR-type" evidence="7">
    <location>
        <begin position="31"/>
        <end position="103"/>
    </location>
</feature>
<accession>A0A367J8N6</accession>
<dbReference type="AlphaFoldDB" id="A0A367J8N6"/>
<proteinExistence type="predicted"/>